<evidence type="ECO:0000259" key="4">
    <source>
        <dbReference type="PROSITE" id="PS51186"/>
    </source>
</evidence>
<evidence type="ECO:0000256" key="2">
    <source>
        <dbReference type="ARBA" id="ARBA00023315"/>
    </source>
</evidence>
<name>A0A829ZBR4_9FIRM</name>
<dbReference type="PROSITE" id="PS51186">
    <property type="entry name" value="GNAT"/>
    <property type="match status" value="1"/>
</dbReference>
<dbReference type="InterPro" id="IPR016181">
    <property type="entry name" value="Acyl_CoA_acyltransferase"/>
</dbReference>
<dbReference type="EMBL" id="BLMI01000178">
    <property type="protein sequence ID" value="GFI41447.1"/>
    <property type="molecule type" value="Genomic_DNA"/>
</dbReference>
<dbReference type="Pfam" id="PF00583">
    <property type="entry name" value="Acetyltransf_1"/>
    <property type="match status" value="1"/>
</dbReference>
<dbReference type="CDD" id="cd04301">
    <property type="entry name" value="NAT_SF"/>
    <property type="match status" value="1"/>
</dbReference>
<reference evidence="5 6" key="1">
    <citation type="journal article" date="2020" name="Microbiome">
        <title>Single-cell genomics of uncultured bacteria reveals dietary fiber responders in the mouse gut microbiota.</title>
        <authorList>
            <person name="Chijiiwa R."/>
            <person name="Hosokawa M."/>
            <person name="Kogawa M."/>
            <person name="Nishikawa Y."/>
            <person name="Ide K."/>
            <person name="Sakanashi C."/>
            <person name="Takahashi K."/>
            <person name="Takeyama H."/>
        </authorList>
    </citation>
    <scope>NUCLEOTIDE SEQUENCE [LARGE SCALE GENOMIC DNA]</scope>
    <source>
        <strain evidence="5">IMSAGC_017</strain>
    </source>
</reference>
<evidence type="ECO:0000256" key="1">
    <source>
        <dbReference type="ARBA" id="ARBA00022679"/>
    </source>
</evidence>
<organism evidence="5 6">
    <name type="scientific">Thomasclavelia cocleata</name>
    <dbReference type="NCBI Taxonomy" id="69824"/>
    <lineage>
        <taxon>Bacteria</taxon>
        <taxon>Bacillati</taxon>
        <taxon>Bacillota</taxon>
        <taxon>Erysipelotrichia</taxon>
        <taxon>Erysipelotrichales</taxon>
        <taxon>Coprobacillaceae</taxon>
        <taxon>Thomasclavelia</taxon>
    </lineage>
</organism>
<dbReference type="PANTHER" id="PTHR45896">
    <property type="entry name" value="N-ALPHA-ACETYLTRANSFERASE 30"/>
    <property type="match status" value="1"/>
</dbReference>
<dbReference type="AlphaFoldDB" id="A0A829ZBR4"/>
<accession>A0A829ZBR4</accession>
<comment type="caution">
    <text evidence="5">The sequence shown here is derived from an EMBL/GenBank/DDBJ whole genome shotgun (WGS) entry which is preliminary data.</text>
</comment>
<comment type="similarity">
    <text evidence="3">Belongs to the acetyltransferase family. MAK3 subfamily.</text>
</comment>
<dbReference type="RefSeq" id="WP_320077695.1">
    <property type="nucleotide sequence ID" value="NZ_CAQRDJ010000079.1"/>
</dbReference>
<dbReference type="Proteomes" id="UP000490821">
    <property type="component" value="Unassembled WGS sequence"/>
</dbReference>
<sequence>MMEMRLLKISDYQSVYNLWKNTSGMGLRSLDDSEEGIKRFLLRNPNTNFVAVIDKKIAGVIMAGNDGRRGYIYHLAVQNEYRRRGIASALVKECLMALRIEEINKVALVVFSDNTSGNNFWQKLGFIEREDLVYRNISINEENI</sequence>
<dbReference type="InterPro" id="IPR044542">
    <property type="entry name" value="NAA30-like"/>
</dbReference>
<keyword evidence="2 5" id="KW-0012">Acyltransferase</keyword>
<dbReference type="Gene3D" id="3.40.630.30">
    <property type="match status" value="1"/>
</dbReference>
<protein>
    <submittedName>
        <fullName evidence="5">Acetyltransferase YpeA</fullName>
        <ecNumber evidence="5">2.3.1.-</ecNumber>
    </submittedName>
</protein>
<dbReference type="PANTHER" id="PTHR45896:SF1">
    <property type="entry name" value="N-ALPHA-ACETYLTRANSFERASE 30"/>
    <property type="match status" value="1"/>
</dbReference>
<evidence type="ECO:0000256" key="3">
    <source>
        <dbReference type="ARBA" id="ARBA00024025"/>
    </source>
</evidence>
<evidence type="ECO:0000313" key="5">
    <source>
        <dbReference type="EMBL" id="GFI41447.1"/>
    </source>
</evidence>
<keyword evidence="1 5" id="KW-0808">Transferase</keyword>
<feature type="domain" description="N-acetyltransferase" evidence="4">
    <location>
        <begin position="2"/>
        <end position="144"/>
    </location>
</feature>
<proteinExistence type="inferred from homology"/>
<dbReference type="GO" id="GO:0004596">
    <property type="term" value="F:protein-N-terminal amino-acid acetyltransferase activity"/>
    <property type="evidence" value="ECO:0007669"/>
    <property type="project" value="InterPro"/>
</dbReference>
<dbReference type="InterPro" id="IPR000182">
    <property type="entry name" value="GNAT_dom"/>
</dbReference>
<dbReference type="GO" id="GO:0031417">
    <property type="term" value="C:NatC complex"/>
    <property type="evidence" value="ECO:0007669"/>
    <property type="project" value="TreeGrafter"/>
</dbReference>
<dbReference type="EC" id="2.3.1.-" evidence="5"/>
<dbReference type="SUPFAM" id="SSF55729">
    <property type="entry name" value="Acyl-CoA N-acyltransferases (Nat)"/>
    <property type="match status" value="1"/>
</dbReference>
<gene>
    <name evidence="5" type="primary">ypeA_2</name>
    <name evidence="5" type="ORF">IMSAGC017_01490</name>
</gene>
<evidence type="ECO:0000313" key="6">
    <source>
        <dbReference type="Proteomes" id="UP000490821"/>
    </source>
</evidence>